<evidence type="ECO:0000256" key="1">
    <source>
        <dbReference type="ARBA" id="ARBA00004496"/>
    </source>
</evidence>
<dbReference type="Pfam" id="PF21982">
    <property type="entry name" value="RecX_HTH1"/>
    <property type="match status" value="1"/>
</dbReference>
<dbReference type="Proteomes" id="UP000615755">
    <property type="component" value="Unassembled WGS sequence"/>
</dbReference>
<sequence>MDDTSKQKLKNYVLWLLARQEYSHKELIKKLRAKEAPESYIEELLVWCERLGYIDEARYCDSFLRRQINKGFGQKRVLAEAMNKGVDRAQLLQLIETLEVDWFQLAQDAYVKKYAVTAPNLDYKDKAKRVRYMMYRGFSYEEIDFAMQAATMGE</sequence>
<dbReference type="Pfam" id="PF02631">
    <property type="entry name" value="RecX_HTH2"/>
    <property type="match status" value="1"/>
</dbReference>
<evidence type="ECO:0000259" key="6">
    <source>
        <dbReference type="Pfam" id="PF02631"/>
    </source>
</evidence>
<evidence type="ECO:0000313" key="10">
    <source>
        <dbReference type="Proteomes" id="UP000615755"/>
    </source>
</evidence>
<comment type="similarity">
    <text evidence="2 5">Belongs to the RecX family.</text>
</comment>
<evidence type="ECO:0000313" key="9">
    <source>
        <dbReference type="EMBL" id="MBE0369494.1"/>
    </source>
</evidence>
<dbReference type="InterPro" id="IPR053925">
    <property type="entry name" value="RecX_HTH_3rd"/>
</dbReference>
<feature type="domain" description="RecX second three-helical" evidence="6">
    <location>
        <begin position="55"/>
        <end position="89"/>
    </location>
</feature>
<evidence type="ECO:0000259" key="8">
    <source>
        <dbReference type="Pfam" id="PF21982"/>
    </source>
</evidence>
<organism evidence="9 10">
    <name type="scientific">Pseudoalteromonas aurantia 208</name>
    <dbReference type="NCBI Taxonomy" id="1314867"/>
    <lineage>
        <taxon>Bacteria</taxon>
        <taxon>Pseudomonadati</taxon>
        <taxon>Pseudomonadota</taxon>
        <taxon>Gammaproteobacteria</taxon>
        <taxon>Alteromonadales</taxon>
        <taxon>Pseudoalteromonadaceae</taxon>
        <taxon>Pseudoalteromonas</taxon>
    </lineage>
</organism>
<feature type="domain" description="RecX third three-helical" evidence="7">
    <location>
        <begin position="99"/>
        <end position="147"/>
    </location>
</feature>
<dbReference type="InterPro" id="IPR053926">
    <property type="entry name" value="RecX_HTH_1st"/>
</dbReference>
<reference evidence="9 10" key="1">
    <citation type="submission" date="2015-03" db="EMBL/GenBank/DDBJ databases">
        <title>Genome sequence of Pseudoalteromonas aurantia.</title>
        <authorList>
            <person name="Xie B.-B."/>
            <person name="Rong J.-C."/>
            <person name="Qin Q.-L."/>
            <person name="Zhang Y.-Z."/>
        </authorList>
    </citation>
    <scope>NUCLEOTIDE SEQUENCE [LARGE SCALE GENOMIC DNA]</scope>
    <source>
        <strain evidence="9 10">208</strain>
    </source>
</reference>
<dbReference type="HAMAP" id="MF_01114">
    <property type="entry name" value="RecX"/>
    <property type="match status" value="1"/>
</dbReference>
<evidence type="ECO:0000256" key="4">
    <source>
        <dbReference type="ARBA" id="ARBA00022490"/>
    </source>
</evidence>
<comment type="caution">
    <text evidence="9">The sequence shown here is derived from an EMBL/GenBank/DDBJ whole genome shotgun (WGS) entry which is preliminary data.</text>
</comment>
<accession>A0ABR9EEU0</accession>
<gene>
    <name evidence="5 9" type="primary">recX</name>
    <name evidence="9" type="ORF">PAUR_a4008</name>
</gene>
<dbReference type="InterPro" id="IPR003783">
    <property type="entry name" value="Regulatory_RecX"/>
</dbReference>
<dbReference type="EMBL" id="AQGV01000013">
    <property type="protein sequence ID" value="MBE0369494.1"/>
    <property type="molecule type" value="Genomic_DNA"/>
</dbReference>
<keyword evidence="10" id="KW-1185">Reference proteome</keyword>
<dbReference type="Gene3D" id="1.10.10.10">
    <property type="entry name" value="Winged helix-like DNA-binding domain superfamily/Winged helix DNA-binding domain"/>
    <property type="match status" value="3"/>
</dbReference>
<comment type="subcellular location">
    <subcellularLocation>
        <location evidence="1 5">Cytoplasm</location>
    </subcellularLocation>
</comment>
<dbReference type="RefSeq" id="WP_192508718.1">
    <property type="nucleotide sequence ID" value="NZ_AQGV01000013.1"/>
</dbReference>
<dbReference type="Pfam" id="PF21981">
    <property type="entry name" value="RecX_HTH3"/>
    <property type="match status" value="1"/>
</dbReference>
<keyword evidence="4 5" id="KW-0963">Cytoplasm</keyword>
<dbReference type="PANTHER" id="PTHR33602">
    <property type="entry name" value="REGULATORY PROTEIN RECX FAMILY PROTEIN"/>
    <property type="match status" value="1"/>
</dbReference>
<evidence type="ECO:0000256" key="5">
    <source>
        <dbReference type="HAMAP-Rule" id="MF_01114"/>
    </source>
</evidence>
<name>A0ABR9EEU0_9GAMM</name>
<evidence type="ECO:0000259" key="7">
    <source>
        <dbReference type="Pfam" id="PF21981"/>
    </source>
</evidence>
<proteinExistence type="inferred from homology"/>
<dbReference type="InterPro" id="IPR036388">
    <property type="entry name" value="WH-like_DNA-bd_sf"/>
</dbReference>
<dbReference type="PANTHER" id="PTHR33602:SF1">
    <property type="entry name" value="REGULATORY PROTEIN RECX FAMILY PROTEIN"/>
    <property type="match status" value="1"/>
</dbReference>
<dbReference type="InterPro" id="IPR053924">
    <property type="entry name" value="RecX_HTH_2nd"/>
</dbReference>
<protein>
    <recommendedName>
        <fullName evidence="3 5">Regulatory protein RecX</fullName>
    </recommendedName>
</protein>
<evidence type="ECO:0000256" key="3">
    <source>
        <dbReference type="ARBA" id="ARBA00018111"/>
    </source>
</evidence>
<evidence type="ECO:0000256" key="2">
    <source>
        <dbReference type="ARBA" id="ARBA00009695"/>
    </source>
</evidence>
<feature type="domain" description="RecX first three-helical" evidence="8">
    <location>
        <begin position="10"/>
        <end position="45"/>
    </location>
</feature>
<comment type="function">
    <text evidence="5">Modulates RecA activity.</text>
</comment>